<dbReference type="PANTHER" id="PTHR31672">
    <property type="entry name" value="BNACNNG10540D PROTEIN"/>
    <property type="match status" value="1"/>
</dbReference>
<dbReference type="SUPFAM" id="SSF81383">
    <property type="entry name" value="F-box domain"/>
    <property type="match status" value="1"/>
</dbReference>
<gene>
    <name evidence="5" type="primary">LOC104213247</name>
</gene>
<keyword evidence="1" id="KW-1133">Transmembrane helix</keyword>
<accession>A0A1U7VGN6</accession>
<dbReference type="InterPro" id="IPR017451">
    <property type="entry name" value="F-box-assoc_interact_dom"/>
</dbReference>
<dbReference type="InterPro" id="IPR001810">
    <property type="entry name" value="F-box_dom"/>
</dbReference>
<keyword evidence="4" id="KW-1185">Reference proteome</keyword>
<feature type="transmembrane region" description="Helical" evidence="1">
    <location>
        <begin position="267"/>
        <end position="289"/>
    </location>
</feature>
<sequence>MEFPEEAAATSSIANLSNSLLPVLPLEIIHEILLILHEILLILPVKALLKMRCVSKSWLSLISSPQFIKTHLKFSTKKQYLRLLFSGSPDNNSPRFYTCSLYAIMYEESLHQPIELDLSCKDYHMVEGSCDGLLCLSVGREELYLWNPSIRKLKRLAWSGKNNLHYTTYGFGYNESQDDYKVVKVDGSCRAYGFRGFEHLNNVSIYSLRTNSWKSILEKFPGVFFRRDPAKFVNVDQCVKDGKLSYLNSQILLLNGSGNLSKKRKKYVASMIPLLTMALCFVFLFFCFVF</sequence>
<feature type="domain" description="F-box" evidence="2">
    <location>
        <begin position="25"/>
        <end position="68"/>
    </location>
</feature>
<dbReference type="InterPro" id="IPR036047">
    <property type="entry name" value="F-box-like_dom_sf"/>
</dbReference>
<dbReference type="STRING" id="4096.A0A1U7VGN6"/>
<name>A0A1U7VGN6_NICSY</name>
<feature type="domain" description="F-box associated beta-propeller type 1" evidence="3">
    <location>
        <begin position="124"/>
        <end position="216"/>
    </location>
</feature>
<dbReference type="InterPro" id="IPR011043">
    <property type="entry name" value="Gal_Oxase/kelch_b-propeller"/>
</dbReference>
<protein>
    <submittedName>
        <fullName evidence="5">F-box/kelch-repeat protein At3g23880-like</fullName>
    </submittedName>
</protein>
<dbReference type="SUPFAM" id="SSF50965">
    <property type="entry name" value="Galactose oxidase, central domain"/>
    <property type="match status" value="1"/>
</dbReference>
<evidence type="ECO:0000259" key="2">
    <source>
        <dbReference type="Pfam" id="PF00646"/>
    </source>
</evidence>
<dbReference type="AlphaFoldDB" id="A0A1U7VGN6"/>
<dbReference type="Pfam" id="PF07734">
    <property type="entry name" value="FBA_1"/>
    <property type="match status" value="1"/>
</dbReference>
<dbReference type="InterPro" id="IPR050796">
    <property type="entry name" value="SCF_F-box_component"/>
</dbReference>
<proteinExistence type="predicted"/>
<dbReference type="eggNOG" id="ENOG502QUVH">
    <property type="taxonomic scope" value="Eukaryota"/>
</dbReference>
<reference evidence="4" key="1">
    <citation type="journal article" date="2013" name="Genome Biol.">
        <title>Reference genomes and transcriptomes of Nicotiana sylvestris and Nicotiana tomentosiformis.</title>
        <authorList>
            <person name="Sierro N."/>
            <person name="Battey J.N."/>
            <person name="Ouadi S."/>
            <person name="Bovet L."/>
            <person name="Goepfert S."/>
            <person name="Bakaher N."/>
            <person name="Peitsch M.C."/>
            <person name="Ivanov N.V."/>
        </authorList>
    </citation>
    <scope>NUCLEOTIDE SEQUENCE [LARGE SCALE GENOMIC DNA]</scope>
</reference>
<keyword evidence="1" id="KW-0472">Membrane</keyword>
<dbReference type="InterPro" id="IPR006527">
    <property type="entry name" value="F-box-assoc_dom_typ1"/>
</dbReference>
<reference evidence="5" key="2">
    <citation type="submission" date="2025-08" db="UniProtKB">
        <authorList>
            <consortium name="RefSeq"/>
        </authorList>
    </citation>
    <scope>IDENTIFICATION</scope>
    <source>
        <tissue evidence="5">Leaf</tissue>
    </source>
</reference>
<evidence type="ECO:0000313" key="4">
    <source>
        <dbReference type="Proteomes" id="UP000189701"/>
    </source>
</evidence>
<dbReference type="Pfam" id="PF00646">
    <property type="entry name" value="F-box"/>
    <property type="match status" value="1"/>
</dbReference>
<dbReference type="OrthoDB" id="1262472at2759"/>
<dbReference type="PANTHER" id="PTHR31672:SF13">
    <property type="entry name" value="F-BOX PROTEIN CPR30-LIKE"/>
    <property type="match status" value="1"/>
</dbReference>
<evidence type="ECO:0000313" key="5">
    <source>
        <dbReference type="RefSeq" id="XP_009761010.1"/>
    </source>
</evidence>
<dbReference type="RefSeq" id="XP_009761010.1">
    <property type="nucleotide sequence ID" value="XM_009762708.1"/>
</dbReference>
<evidence type="ECO:0000256" key="1">
    <source>
        <dbReference type="SAM" id="Phobius"/>
    </source>
</evidence>
<organism evidence="4 5">
    <name type="scientific">Nicotiana sylvestris</name>
    <name type="common">Wood tobacco</name>
    <name type="synonym">South American tobacco</name>
    <dbReference type="NCBI Taxonomy" id="4096"/>
    <lineage>
        <taxon>Eukaryota</taxon>
        <taxon>Viridiplantae</taxon>
        <taxon>Streptophyta</taxon>
        <taxon>Embryophyta</taxon>
        <taxon>Tracheophyta</taxon>
        <taxon>Spermatophyta</taxon>
        <taxon>Magnoliopsida</taxon>
        <taxon>eudicotyledons</taxon>
        <taxon>Gunneridae</taxon>
        <taxon>Pentapetalae</taxon>
        <taxon>asterids</taxon>
        <taxon>lamiids</taxon>
        <taxon>Solanales</taxon>
        <taxon>Solanaceae</taxon>
        <taxon>Nicotianoideae</taxon>
        <taxon>Nicotianeae</taxon>
        <taxon>Nicotiana</taxon>
    </lineage>
</organism>
<dbReference type="Proteomes" id="UP000189701">
    <property type="component" value="Unplaced"/>
</dbReference>
<keyword evidence="1" id="KW-0812">Transmembrane</keyword>
<evidence type="ECO:0000259" key="3">
    <source>
        <dbReference type="Pfam" id="PF07734"/>
    </source>
</evidence>
<dbReference type="NCBIfam" id="TIGR01640">
    <property type="entry name" value="F_box_assoc_1"/>
    <property type="match status" value="1"/>
</dbReference>